<keyword evidence="5" id="KW-0539">Nucleus</keyword>
<evidence type="ECO:0000256" key="4">
    <source>
        <dbReference type="ARBA" id="ARBA00022790"/>
    </source>
</evidence>
<evidence type="ECO:0000256" key="3">
    <source>
        <dbReference type="ARBA" id="ARBA00022490"/>
    </source>
</evidence>
<organism evidence="7 8">
    <name type="scientific">Choiromyces venosus 120613-1</name>
    <dbReference type="NCBI Taxonomy" id="1336337"/>
    <lineage>
        <taxon>Eukaryota</taxon>
        <taxon>Fungi</taxon>
        <taxon>Dikarya</taxon>
        <taxon>Ascomycota</taxon>
        <taxon>Pezizomycotina</taxon>
        <taxon>Pezizomycetes</taxon>
        <taxon>Pezizales</taxon>
        <taxon>Tuberaceae</taxon>
        <taxon>Choiromyces</taxon>
    </lineage>
</organism>
<sequence>MSWEKDSHHLSLAFLSTLASSSEAPSIIVEILADLETEAALTPFSSDSANILSNFYSIYFFALFLCDDLNEARFLSKRIPAQALQSDPLLISTYTLLRFLYTRNYAETYTVFNSAPWSEHVNPLVVRFRDYHRQKTVVLLSKAYSSISPVQASIYLGFKGDEPRLQAYVAERGWLLDESGLLKPAPVEVEEGGMDTDADGNDMRIAILSGLVTHLTEV</sequence>
<evidence type="ECO:0000313" key="7">
    <source>
        <dbReference type="EMBL" id="RPA93795.1"/>
    </source>
</evidence>
<keyword evidence="3" id="KW-0963">Cytoplasm</keyword>
<evidence type="ECO:0000259" key="6">
    <source>
        <dbReference type="Pfam" id="PF10075"/>
    </source>
</evidence>
<dbReference type="Gene3D" id="1.25.40.990">
    <property type="match status" value="1"/>
</dbReference>
<evidence type="ECO:0000256" key="1">
    <source>
        <dbReference type="ARBA" id="ARBA00004123"/>
    </source>
</evidence>
<comment type="subcellular location">
    <subcellularLocation>
        <location evidence="2">Cytoplasm</location>
    </subcellularLocation>
    <subcellularLocation>
        <location evidence="1">Nucleus</location>
    </subcellularLocation>
</comment>
<dbReference type="Proteomes" id="UP000276215">
    <property type="component" value="Unassembled WGS sequence"/>
</dbReference>
<reference evidence="7 8" key="1">
    <citation type="journal article" date="2018" name="Nat. Ecol. Evol.">
        <title>Pezizomycetes genomes reveal the molecular basis of ectomycorrhizal truffle lifestyle.</title>
        <authorList>
            <person name="Murat C."/>
            <person name="Payen T."/>
            <person name="Noel B."/>
            <person name="Kuo A."/>
            <person name="Morin E."/>
            <person name="Chen J."/>
            <person name="Kohler A."/>
            <person name="Krizsan K."/>
            <person name="Balestrini R."/>
            <person name="Da Silva C."/>
            <person name="Montanini B."/>
            <person name="Hainaut M."/>
            <person name="Levati E."/>
            <person name="Barry K.W."/>
            <person name="Belfiori B."/>
            <person name="Cichocki N."/>
            <person name="Clum A."/>
            <person name="Dockter R.B."/>
            <person name="Fauchery L."/>
            <person name="Guy J."/>
            <person name="Iotti M."/>
            <person name="Le Tacon F."/>
            <person name="Lindquist E.A."/>
            <person name="Lipzen A."/>
            <person name="Malagnac F."/>
            <person name="Mello A."/>
            <person name="Molinier V."/>
            <person name="Miyauchi S."/>
            <person name="Poulain J."/>
            <person name="Riccioni C."/>
            <person name="Rubini A."/>
            <person name="Sitrit Y."/>
            <person name="Splivallo R."/>
            <person name="Traeger S."/>
            <person name="Wang M."/>
            <person name="Zifcakova L."/>
            <person name="Wipf D."/>
            <person name="Zambonelli A."/>
            <person name="Paolocci F."/>
            <person name="Nowrousian M."/>
            <person name="Ottonello S."/>
            <person name="Baldrian P."/>
            <person name="Spatafora J.W."/>
            <person name="Henrissat B."/>
            <person name="Nagy L.G."/>
            <person name="Aury J.M."/>
            <person name="Wincker P."/>
            <person name="Grigoriev I.V."/>
            <person name="Bonfante P."/>
            <person name="Martin F.M."/>
        </authorList>
    </citation>
    <scope>NUCLEOTIDE SEQUENCE [LARGE SCALE GENOMIC DNA]</scope>
    <source>
        <strain evidence="7 8">120613-1</strain>
    </source>
</reference>
<keyword evidence="8" id="KW-1185">Reference proteome</keyword>
<dbReference type="InterPro" id="IPR033464">
    <property type="entry name" value="CSN8_PSD8_EIF3K"/>
</dbReference>
<dbReference type="GO" id="GO:0005737">
    <property type="term" value="C:cytoplasm"/>
    <property type="evidence" value="ECO:0007669"/>
    <property type="project" value="UniProtKB-SubCell"/>
</dbReference>
<dbReference type="InterPro" id="IPR033205">
    <property type="entry name" value="COP9_CSN8"/>
</dbReference>
<dbReference type="Pfam" id="PF10075">
    <property type="entry name" value="CSN8_PSD8_EIF3K"/>
    <property type="match status" value="1"/>
</dbReference>
<dbReference type="EMBL" id="ML120446">
    <property type="protein sequence ID" value="RPA93795.1"/>
    <property type="molecule type" value="Genomic_DNA"/>
</dbReference>
<dbReference type="GO" id="GO:0010387">
    <property type="term" value="P:COP9 signalosome assembly"/>
    <property type="evidence" value="ECO:0007669"/>
    <property type="project" value="InterPro"/>
</dbReference>
<feature type="domain" description="CSN8/PSMD8/EIF3K" evidence="6">
    <location>
        <begin position="53"/>
        <end position="183"/>
    </location>
</feature>
<dbReference type="AlphaFoldDB" id="A0A3N4J6I7"/>
<dbReference type="GO" id="GO:0000338">
    <property type="term" value="P:protein deneddylation"/>
    <property type="evidence" value="ECO:0007669"/>
    <property type="project" value="InterPro"/>
</dbReference>
<proteinExistence type="predicted"/>
<accession>A0A3N4J6I7</accession>
<keyword evidence="4" id="KW-0736">Signalosome</keyword>
<gene>
    <name evidence="7" type="ORF">L873DRAFT_1793386</name>
</gene>
<evidence type="ECO:0000256" key="2">
    <source>
        <dbReference type="ARBA" id="ARBA00004496"/>
    </source>
</evidence>
<dbReference type="PANTHER" id="PTHR13339">
    <property type="entry name" value="COP9 SIGNALOSOME COMPLEX SUBUNIT 8"/>
    <property type="match status" value="1"/>
</dbReference>
<dbReference type="STRING" id="1336337.A0A3N4J6I7"/>
<evidence type="ECO:0000256" key="5">
    <source>
        <dbReference type="ARBA" id="ARBA00023242"/>
    </source>
</evidence>
<dbReference type="PANTHER" id="PTHR13339:SF0">
    <property type="entry name" value="COP9 SIGNALOSOME COMPLEX SUBUNIT 8"/>
    <property type="match status" value="1"/>
</dbReference>
<dbReference type="GO" id="GO:0008180">
    <property type="term" value="C:COP9 signalosome"/>
    <property type="evidence" value="ECO:0007669"/>
    <property type="project" value="UniProtKB-KW"/>
</dbReference>
<evidence type="ECO:0000313" key="8">
    <source>
        <dbReference type="Proteomes" id="UP000276215"/>
    </source>
</evidence>
<dbReference type="OrthoDB" id="5351233at2759"/>
<name>A0A3N4J6I7_9PEZI</name>
<protein>
    <recommendedName>
        <fullName evidence="6">CSN8/PSMD8/EIF3K domain-containing protein</fullName>
    </recommendedName>
</protein>